<comment type="catalytic activity">
    <reaction evidence="5">
        <text>a 2-demethylmenaquinol + S-adenosyl-L-methionine = a menaquinol + S-adenosyl-L-homocysteine + H(+)</text>
        <dbReference type="Rhea" id="RHEA:42640"/>
        <dbReference type="Rhea" id="RHEA-COMP:9539"/>
        <dbReference type="Rhea" id="RHEA-COMP:9563"/>
        <dbReference type="ChEBI" id="CHEBI:15378"/>
        <dbReference type="ChEBI" id="CHEBI:18151"/>
        <dbReference type="ChEBI" id="CHEBI:55437"/>
        <dbReference type="ChEBI" id="CHEBI:57856"/>
        <dbReference type="ChEBI" id="CHEBI:59789"/>
        <dbReference type="EC" id="2.1.1.163"/>
    </reaction>
</comment>
<reference evidence="7" key="1">
    <citation type="submission" date="2016-06" db="EMBL/GenBank/DDBJ databases">
        <authorList>
            <person name="Zhan P."/>
        </authorList>
    </citation>
    <scope>NUCLEOTIDE SEQUENCE [LARGE SCALE GENOMIC DNA]</scope>
    <source>
        <strain evidence="7">T28</strain>
    </source>
</reference>
<keyword evidence="7" id="KW-1185">Reference proteome</keyword>
<evidence type="ECO:0000313" key="6">
    <source>
        <dbReference type="EMBL" id="OBR41558.1"/>
    </source>
</evidence>
<keyword evidence="4 5" id="KW-0949">S-adenosyl-L-methionine</keyword>
<dbReference type="NCBIfam" id="TIGR01934">
    <property type="entry name" value="MenG_MenH_UbiE"/>
    <property type="match status" value="1"/>
</dbReference>
<dbReference type="KEGG" id="mart:BTR34_03950"/>
<dbReference type="PANTHER" id="PTHR43591">
    <property type="entry name" value="METHYLTRANSFERASE"/>
    <property type="match status" value="1"/>
</dbReference>
<feature type="binding site" evidence="5">
    <location>
        <position position="87"/>
    </location>
    <ligand>
        <name>S-adenosyl-L-methionine</name>
        <dbReference type="ChEBI" id="CHEBI:59789"/>
    </ligand>
</feature>
<dbReference type="InterPro" id="IPR029063">
    <property type="entry name" value="SAM-dependent_MTases_sf"/>
</dbReference>
<keyword evidence="1 5" id="KW-0474">Menaquinone biosynthesis</keyword>
<dbReference type="InterPro" id="IPR004033">
    <property type="entry name" value="UbiE/COQ5_MeTrFase"/>
</dbReference>
<feature type="binding site" evidence="5">
    <location>
        <position position="68"/>
    </location>
    <ligand>
        <name>S-adenosyl-L-methionine</name>
        <dbReference type="ChEBI" id="CHEBI:59789"/>
    </ligand>
</feature>
<dbReference type="UniPathway" id="UPA00079">
    <property type="reaction ID" value="UER00169"/>
</dbReference>
<evidence type="ECO:0000256" key="1">
    <source>
        <dbReference type="ARBA" id="ARBA00022428"/>
    </source>
</evidence>
<dbReference type="Proteomes" id="UP000092164">
    <property type="component" value="Unassembled WGS sequence"/>
</dbReference>
<sequence length="247" mass="27327">MSRKVTPYKDSNLGKKEQVTKMFDTISKNYDGLNRVISFGIDIKWRKKVVKLLKKEHPSSILDIATGTGDLAIALVDTGAKKIVGLDISPGMLAIGKEKVKSKNLDQNIEMVVGDSENLSFDDNTFDAVTVSFGVRNFETLEVGMAEILRVLKPNGSLVVLETSVPTRTPYKQGYKFYTKNILPLIGKLFSKDDSAYGYLSESASVFPHGENFNNILREIGFIDVTNKPQTFGVASIYIAKKAKPLH</sequence>
<accession>A0A1B7ZDY5</accession>
<keyword evidence="2 5" id="KW-0489">Methyltransferase</keyword>
<organism evidence="6 7">
    <name type="scientific">Maribacter hydrothermalis</name>
    <dbReference type="NCBI Taxonomy" id="1836467"/>
    <lineage>
        <taxon>Bacteria</taxon>
        <taxon>Pseudomonadati</taxon>
        <taxon>Bacteroidota</taxon>
        <taxon>Flavobacteriia</taxon>
        <taxon>Flavobacteriales</taxon>
        <taxon>Flavobacteriaceae</taxon>
        <taxon>Maribacter</taxon>
    </lineage>
</organism>
<protein>
    <recommendedName>
        <fullName evidence="5">Demethylmenaquinone methyltransferase</fullName>
        <ecNumber evidence="5">2.1.1.163</ecNumber>
    </recommendedName>
</protein>
<dbReference type="RefSeq" id="WP_068482307.1">
    <property type="nucleotide sequence ID" value="NZ_CP018760.1"/>
</dbReference>
<comment type="similarity">
    <text evidence="5">Belongs to the class I-like SAM-binding methyltransferase superfamily. MenG/UbiE family.</text>
</comment>
<dbReference type="HAMAP" id="MF_01813">
    <property type="entry name" value="MenG_UbiE_methyltr"/>
    <property type="match status" value="1"/>
</dbReference>
<dbReference type="Gene3D" id="3.40.50.150">
    <property type="entry name" value="Vaccinia Virus protein VP39"/>
    <property type="match status" value="1"/>
</dbReference>
<dbReference type="CDD" id="cd02440">
    <property type="entry name" value="AdoMet_MTases"/>
    <property type="match status" value="1"/>
</dbReference>
<name>A0A1B7ZDY5_9FLAO</name>
<dbReference type="NCBIfam" id="NF001244">
    <property type="entry name" value="PRK00216.1-5"/>
    <property type="match status" value="1"/>
</dbReference>
<dbReference type="InterPro" id="IPR023576">
    <property type="entry name" value="UbiE/COQ5_MeTrFase_CS"/>
</dbReference>
<gene>
    <name evidence="5" type="primary">menG</name>
    <name evidence="6" type="ORF">A9200_13085</name>
</gene>
<comment type="caution">
    <text evidence="6">The sequence shown here is derived from an EMBL/GenBank/DDBJ whole genome shotgun (WGS) entry which is preliminary data.</text>
</comment>
<dbReference type="EMBL" id="LZFP01000002">
    <property type="protein sequence ID" value="OBR41558.1"/>
    <property type="molecule type" value="Genomic_DNA"/>
</dbReference>
<dbReference type="GO" id="GO:0009234">
    <property type="term" value="P:menaquinone biosynthetic process"/>
    <property type="evidence" value="ECO:0007669"/>
    <property type="project" value="UniProtKB-UniRule"/>
</dbReference>
<evidence type="ECO:0000256" key="3">
    <source>
        <dbReference type="ARBA" id="ARBA00022679"/>
    </source>
</evidence>
<evidence type="ECO:0000256" key="2">
    <source>
        <dbReference type="ARBA" id="ARBA00022603"/>
    </source>
</evidence>
<dbReference type="STRING" id="1836467.BTR34_03950"/>
<feature type="binding site" evidence="5">
    <location>
        <begin position="115"/>
        <end position="116"/>
    </location>
    <ligand>
        <name>S-adenosyl-L-methionine</name>
        <dbReference type="ChEBI" id="CHEBI:59789"/>
    </ligand>
</feature>
<evidence type="ECO:0000256" key="5">
    <source>
        <dbReference type="HAMAP-Rule" id="MF_01813"/>
    </source>
</evidence>
<evidence type="ECO:0000313" key="7">
    <source>
        <dbReference type="Proteomes" id="UP000092164"/>
    </source>
</evidence>
<dbReference type="PROSITE" id="PS51608">
    <property type="entry name" value="SAM_MT_UBIE"/>
    <property type="match status" value="1"/>
</dbReference>
<dbReference type="SUPFAM" id="SSF53335">
    <property type="entry name" value="S-adenosyl-L-methionine-dependent methyltransferases"/>
    <property type="match status" value="1"/>
</dbReference>
<feature type="binding site" evidence="5">
    <location>
        <position position="132"/>
    </location>
    <ligand>
        <name>S-adenosyl-L-methionine</name>
        <dbReference type="ChEBI" id="CHEBI:59789"/>
    </ligand>
</feature>
<dbReference type="OrthoDB" id="9808140at2"/>
<dbReference type="GO" id="GO:0032259">
    <property type="term" value="P:methylation"/>
    <property type="evidence" value="ECO:0007669"/>
    <property type="project" value="UniProtKB-KW"/>
</dbReference>
<comment type="function">
    <text evidence="5">Methyltransferase required for the conversion of demethylmenaquinol (DMKH2) to menaquinol (MKH2).</text>
</comment>
<dbReference type="Pfam" id="PF01209">
    <property type="entry name" value="Ubie_methyltran"/>
    <property type="match status" value="1"/>
</dbReference>
<dbReference type="PROSITE" id="PS01183">
    <property type="entry name" value="UBIE_1"/>
    <property type="match status" value="1"/>
</dbReference>
<comment type="pathway">
    <text evidence="5">Quinol/quinone metabolism; menaquinone biosynthesis; menaquinol from 1,4-dihydroxy-2-naphthoate: step 2/2.</text>
</comment>
<dbReference type="AlphaFoldDB" id="A0A1B7ZDY5"/>
<proteinExistence type="inferred from homology"/>
<dbReference type="EC" id="2.1.1.163" evidence="5"/>
<dbReference type="PANTHER" id="PTHR43591:SF24">
    <property type="entry name" value="2-METHOXY-6-POLYPRENYL-1,4-BENZOQUINOL METHYLASE, MITOCHONDRIAL"/>
    <property type="match status" value="1"/>
</dbReference>
<keyword evidence="3 5" id="KW-0808">Transferase</keyword>
<evidence type="ECO:0000256" key="4">
    <source>
        <dbReference type="ARBA" id="ARBA00022691"/>
    </source>
</evidence>
<dbReference type="GO" id="GO:0043770">
    <property type="term" value="F:demethylmenaquinone methyltransferase activity"/>
    <property type="evidence" value="ECO:0007669"/>
    <property type="project" value="UniProtKB-UniRule"/>
</dbReference>